<name>A0ABN0NQ24_9BACT</name>
<comment type="caution">
    <text evidence="1">The sequence shown here is derived from an EMBL/GenBank/DDBJ whole genome shotgun (WGS) entry which is preliminary data.</text>
</comment>
<dbReference type="Proteomes" id="UP000016660">
    <property type="component" value="Unassembled WGS sequence"/>
</dbReference>
<evidence type="ECO:0000313" key="1">
    <source>
        <dbReference type="EMBL" id="ERJ74656.1"/>
    </source>
</evidence>
<dbReference type="EMBL" id="AWUY01000203">
    <property type="protein sequence ID" value="ERJ74656.1"/>
    <property type="molecule type" value="Genomic_DNA"/>
</dbReference>
<gene>
    <name evidence="1" type="ORF">HMPREF0653_02142</name>
</gene>
<sequence length="50" mass="6035">MSETKFVHARGEKSHFEKEHLSALFYRMQSYEINKRKQNSICFLNEPKES</sequence>
<accession>A0ABN0NQ24</accession>
<keyword evidence="2" id="KW-1185">Reference proteome</keyword>
<reference evidence="1 2" key="1">
    <citation type="submission" date="2013-06" db="EMBL/GenBank/DDBJ databases">
        <authorList>
            <person name="Weinstock G."/>
            <person name="Sodergren E."/>
            <person name="Lobos E.A."/>
            <person name="Fulton L."/>
            <person name="Fulton R."/>
            <person name="Courtney L."/>
            <person name="Fronick C."/>
            <person name="O'Laughlin M."/>
            <person name="Godfrey J."/>
            <person name="Wilson R.M."/>
            <person name="Miner T."/>
            <person name="Farmer C."/>
            <person name="Delehaunty K."/>
            <person name="Cordes M."/>
            <person name="Minx P."/>
            <person name="Tomlinson C."/>
            <person name="Chen J."/>
            <person name="Wollam A."/>
            <person name="Pepin K.H."/>
            <person name="Bhonagiri V."/>
            <person name="Zhang X."/>
            <person name="Warren W."/>
            <person name="Mitreva M."/>
            <person name="Mardis E.R."/>
            <person name="Wilson R.K."/>
        </authorList>
    </citation>
    <scope>NUCLEOTIDE SEQUENCE [LARGE SCALE GENOMIC DNA]</scope>
    <source>
        <strain evidence="1 2">ATCC 29426</strain>
    </source>
</reference>
<organism evidence="1 2">
    <name type="scientific">Prevotella disiens JCM 6334 = ATCC 29426</name>
    <dbReference type="NCBI Taxonomy" id="1235811"/>
    <lineage>
        <taxon>Bacteria</taxon>
        <taxon>Pseudomonadati</taxon>
        <taxon>Bacteroidota</taxon>
        <taxon>Bacteroidia</taxon>
        <taxon>Bacteroidales</taxon>
        <taxon>Prevotellaceae</taxon>
        <taxon>Prevotella</taxon>
    </lineage>
</organism>
<protein>
    <submittedName>
        <fullName evidence="1">Uncharacterized protein</fullName>
    </submittedName>
</protein>
<evidence type="ECO:0000313" key="2">
    <source>
        <dbReference type="Proteomes" id="UP000016660"/>
    </source>
</evidence>
<proteinExistence type="predicted"/>